<dbReference type="Gene3D" id="2.60.40.10">
    <property type="entry name" value="Immunoglobulins"/>
    <property type="match status" value="3"/>
</dbReference>
<dbReference type="InterPro" id="IPR003961">
    <property type="entry name" value="FN3_dom"/>
</dbReference>
<dbReference type="InterPro" id="IPR013783">
    <property type="entry name" value="Ig-like_fold"/>
</dbReference>
<name>A0A423SH97_PENVA</name>
<evidence type="ECO:0000259" key="2">
    <source>
        <dbReference type="PROSITE" id="PS50853"/>
    </source>
</evidence>
<reference evidence="3 4" key="2">
    <citation type="submission" date="2019-01" db="EMBL/GenBank/DDBJ databases">
        <title>The decoding of complex shrimp genome reveals the adaptation for benthos swimmer, frequently molting mechanism and breeding impact on genome.</title>
        <authorList>
            <person name="Sun Y."/>
            <person name="Gao Y."/>
            <person name="Yu Y."/>
        </authorList>
    </citation>
    <scope>NUCLEOTIDE SEQUENCE [LARGE SCALE GENOMIC DNA]</scope>
    <source>
        <tissue evidence="3">Muscle</tissue>
    </source>
</reference>
<protein>
    <recommendedName>
        <fullName evidence="2">Fibronectin type-III domain-containing protein</fullName>
    </recommendedName>
</protein>
<organism evidence="3 4">
    <name type="scientific">Penaeus vannamei</name>
    <name type="common">Whiteleg shrimp</name>
    <name type="synonym">Litopenaeus vannamei</name>
    <dbReference type="NCBI Taxonomy" id="6689"/>
    <lineage>
        <taxon>Eukaryota</taxon>
        <taxon>Metazoa</taxon>
        <taxon>Ecdysozoa</taxon>
        <taxon>Arthropoda</taxon>
        <taxon>Crustacea</taxon>
        <taxon>Multicrustacea</taxon>
        <taxon>Malacostraca</taxon>
        <taxon>Eumalacostraca</taxon>
        <taxon>Eucarida</taxon>
        <taxon>Decapoda</taxon>
        <taxon>Dendrobranchiata</taxon>
        <taxon>Penaeoidea</taxon>
        <taxon>Penaeidae</taxon>
        <taxon>Penaeus</taxon>
    </lineage>
</organism>
<dbReference type="AlphaFoldDB" id="A0A423SH97"/>
<dbReference type="SMART" id="SM00060">
    <property type="entry name" value="FN3"/>
    <property type="match status" value="3"/>
</dbReference>
<dbReference type="OrthoDB" id="6375766at2759"/>
<dbReference type="SUPFAM" id="SSF49265">
    <property type="entry name" value="Fibronectin type III"/>
    <property type="match status" value="3"/>
</dbReference>
<dbReference type="PROSITE" id="PS50853">
    <property type="entry name" value="FN3"/>
    <property type="match status" value="2"/>
</dbReference>
<dbReference type="InterPro" id="IPR036116">
    <property type="entry name" value="FN3_sf"/>
</dbReference>
<dbReference type="Pfam" id="PF00041">
    <property type="entry name" value="fn3"/>
    <property type="match status" value="1"/>
</dbReference>
<evidence type="ECO:0000313" key="4">
    <source>
        <dbReference type="Proteomes" id="UP000283509"/>
    </source>
</evidence>
<evidence type="ECO:0000313" key="3">
    <source>
        <dbReference type="EMBL" id="ROT63618.1"/>
    </source>
</evidence>
<gene>
    <name evidence="3" type="ORF">C7M84_018489</name>
</gene>
<keyword evidence="4" id="KW-1185">Reference proteome</keyword>
<reference evidence="3 4" key="1">
    <citation type="submission" date="2018-04" db="EMBL/GenBank/DDBJ databases">
        <authorList>
            <person name="Zhang X."/>
            <person name="Yuan J."/>
            <person name="Li F."/>
            <person name="Xiang J."/>
        </authorList>
    </citation>
    <scope>NUCLEOTIDE SEQUENCE [LARGE SCALE GENOMIC DNA]</scope>
    <source>
        <tissue evidence="3">Muscle</tissue>
    </source>
</reference>
<accession>A0A423SH97</accession>
<dbReference type="Proteomes" id="UP000283509">
    <property type="component" value="Unassembled WGS sequence"/>
</dbReference>
<keyword evidence="1" id="KW-0677">Repeat</keyword>
<feature type="domain" description="Fibronectin type-III" evidence="2">
    <location>
        <begin position="243"/>
        <end position="340"/>
    </location>
</feature>
<evidence type="ECO:0000256" key="1">
    <source>
        <dbReference type="ARBA" id="ARBA00022737"/>
    </source>
</evidence>
<feature type="domain" description="Fibronectin type-III" evidence="2">
    <location>
        <begin position="62"/>
        <end position="150"/>
    </location>
</feature>
<dbReference type="PANTHER" id="PTHR46708">
    <property type="entry name" value="TENASCIN"/>
    <property type="match status" value="1"/>
</dbReference>
<proteinExistence type="predicted"/>
<sequence>MSSARSKAQEIRTRYWLTFRSPREFVLSRWLSPRARRVALGMEVNKGAAAAIFLALLSVVASLKNLQPTIVTGTFVQLEWESDGNGTGMEPEFEVAWGAEPELRLRTHSARARLTDLQPGTRYSITIRSVSRGSARGIMVRLQTASLRLTQSWGNQLQVAWNSAFANPRAVRMMYKVQWNITSRALSSNYTFNQTTIVNSTEAEIMKIRVPYYAEIVVCVQARRQKDEWSRKACDSVTTQTGTPGNVRNLKITPDERSLRVTWEDPGDTPPTGELDRVSIEVSNTCKSFTSLEPIRNLSTGSGKRFFIVKHLQPDSDYAIKSRARDNPRTTVAMVRALNKGLSTSKSVSANSRTLPGVPSSPRALLALPWSSTQVLLSWAPPDEPQGILVNYTVSVDGKVGTCKEDTLQVHRVLEFDDLAMRGGTSPSLSFMLRWHLG</sequence>
<dbReference type="InterPro" id="IPR050991">
    <property type="entry name" value="ECM_Regulatory_Proteins"/>
</dbReference>
<dbReference type="EMBL" id="QCYY01003409">
    <property type="protein sequence ID" value="ROT63618.1"/>
    <property type="molecule type" value="Genomic_DNA"/>
</dbReference>
<dbReference type="CDD" id="cd00063">
    <property type="entry name" value="FN3"/>
    <property type="match status" value="3"/>
</dbReference>
<dbReference type="PANTHER" id="PTHR46708:SF2">
    <property type="entry name" value="FIBRONECTIN TYPE-III DOMAIN-CONTAINING PROTEIN"/>
    <property type="match status" value="1"/>
</dbReference>
<comment type="caution">
    <text evidence="3">The sequence shown here is derived from an EMBL/GenBank/DDBJ whole genome shotgun (WGS) entry which is preliminary data.</text>
</comment>